<evidence type="ECO:0000256" key="2">
    <source>
        <dbReference type="ARBA" id="ARBA00022840"/>
    </source>
</evidence>
<proteinExistence type="predicted"/>
<evidence type="ECO:0000313" key="4">
    <source>
        <dbReference type="EMBL" id="MPN56024.1"/>
    </source>
</evidence>
<dbReference type="AlphaFoldDB" id="A0A645J6C6"/>
<comment type="caution">
    <text evidence="4">The sequence shown here is derived from an EMBL/GenBank/DDBJ whole genome shotgun (WGS) entry which is preliminary data.</text>
</comment>
<keyword evidence="2" id="KW-0067">ATP-binding</keyword>
<dbReference type="InterPro" id="IPR025944">
    <property type="entry name" value="Sigma_54_int_dom_CS"/>
</dbReference>
<dbReference type="GO" id="GO:0006355">
    <property type="term" value="P:regulation of DNA-templated transcription"/>
    <property type="evidence" value="ECO:0007669"/>
    <property type="project" value="InterPro"/>
</dbReference>
<dbReference type="Gene3D" id="1.10.10.60">
    <property type="entry name" value="Homeodomain-like"/>
    <property type="match status" value="1"/>
</dbReference>
<feature type="domain" description="Sigma-54 factor interaction" evidence="3">
    <location>
        <begin position="1"/>
        <end position="48"/>
    </location>
</feature>
<dbReference type="InterPro" id="IPR058031">
    <property type="entry name" value="AAA_lid_NorR"/>
</dbReference>
<dbReference type="PANTHER" id="PTHR32071:SF121">
    <property type="entry name" value="SIGMA L-DEPENDENT TRANSCRIPTIONAL REGULATOR YQIR-RELATED"/>
    <property type="match status" value="1"/>
</dbReference>
<organism evidence="4">
    <name type="scientific">bioreactor metagenome</name>
    <dbReference type="NCBI Taxonomy" id="1076179"/>
    <lineage>
        <taxon>unclassified sequences</taxon>
        <taxon>metagenomes</taxon>
        <taxon>ecological metagenomes</taxon>
    </lineage>
</organism>
<dbReference type="PROSITE" id="PS00688">
    <property type="entry name" value="SIGMA54_INTERACT_3"/>
    <property type="match status" value="1"/>
</dbReference>
<dbReference type="InterPro" id="IPR002078">
    <property type="entry name" value="Sigma_54_int"/>
</dbReference>
<dbReference type="Gene3D" id="1.10.8.60">
    <property type="match status" value="1"/>
</dbReference>
<gene>
    <name evidence="4" type="primary">algB_4</name>
    <name evidence="4" type="ORF">SDC9_203709</name>
</gene>
<dbReference type="PROSITE" id="PS50045">
    <property type="entry name" value="SIGMA54_INTERACT_4"/>
    <property type="match status" value="1"/>
</dbReference>
<keyword evidence="1" id="KW-0547">Nucleotide-binding</keyword>
<protein>
    <submittedName>
        <fullName evidence="4">Alginate biosynthesis transcriptional regulatory protein AlgB</fullName>
    </submittedName>
</protein>
<dbReference type="Pfam" id="PF25601">
    <property type="entry name" value="AAA_lid_14"/>
    <property type="match status" value="1"/>
</dbReference>
<dbReference type="GO" id="GO:0005524">
    <property type="term" value="F:ATP binding"/>
    <property type="evidence" value="ECO:0007669"/>
    <property type="project" value="UniProtKB-KW"/>
</dbReference>
<dbReference type="InterPro" id="IPR009057">
    <property type="entry name" value="Homeodomain-like_sf"/>
</dbReference>
<sequence>MAESFLTELNRKYRDKKTLAQSALASMAEYAWPGNVRELKNVLERAFIMCESGEISAGDLGISPRGHAQPEEPAGQFSLKRHLEQVEADYILRAYQSADSLRGAAKSLDMDPATFLRKLRKYDPSRAEDAQSPE</sequence>
<reference evidence="4" key="1">
    <citation type="submission" date="2019-08" db="EMBL/GenBank/DDBJ databases">
        <authorList>
            <person name="Kucharzyk K."/>
            <person name="Murdoch R.W."/>
            <person name="Higgins S."/>
            <person name="Loffler F."/>
        </authorList>
    </citation>
    <scope>NUCLEOTIDE SEQUENCE</scope>
</reference>
<name>A0A645J6C6_9ZZZZ</name>
<dbReference type="PANTHER" id="PTHR32071">
    <property type="entry name" value="TRANSCRIPTIONAL REGULATORY PROTEIN"/>
    <property type="match status" value="1"/>
</dbReference>
<evidence type="ECO:0000256" key="1">
    <source>
        <dbReference type="ARBA" id="ARBA00022741"/>
    </source>
</evidence>
<accession>A0A645J6C6</accession>
<dbReference type="EMBL" id="VSSQ01125910">
    <property type="protein sequence ID" value="MPN56024.1"/>
    <property type="molecule type" value="Genomic_DNA"/>
</dbReference>
<evidence type="ECO:0000259" key="3">
    <source>
        <dbReference type="PROSITE" id="PS50045"/>
    </source>
</evidence>
<dbReference type="SUPFAM" id="SSF46689">
    <property type="entry name" value="Homeodomain-like"/>
    <property type="match status" value="1"/>
</dbReference>